<dbReference type="Pfam" id="PF04672">
    <property type="entry name" value="Methyltransf_19"/>
    <property type="match status" value="1"/>
</dbReference>
<accession>A0A853A0K9</accession>
<dbReference type="Proteomes" id="UP000567795">
    <property type="component" value="Unassembled WGS sequence"/>
</dbReference>
<dbReference type="EMBL" id="JACBZD010000001">
    <property type="protein sequence ID" value="NYI04351.1"/>
    <property type="molecule type" value="Genomic_DNA"/>
</dbReference>
<proteinExistence type="predicted"/>
<keyword evidence="2" id="KW-1185">Reference proteome</keyword>
<protein>
    <recommendedName>
        <fullName evidence="3">S-adenosyl methyltransferase</fullName>
    </recommendedName>
</protein>
<dbReference type="InterPro" id="IPR029063">
    <property type="entry name" value="SAM-dependent_MTases_sf"/>
</dbReference>
<dbReference type="PIRSF" id="PIRSF017393">
    <property type="entry name" value="MTase_SAV2177"/>
    <property type="match status" value="1"/>
</dbReference>
<comment type="caution">
    <text evidence="1">The sequence shown here is derived from an EMBL/GenBank/DDBJ whole genome shotgun (WGS) entry which is preliminary data.</text>
</comment>
<evidence type="ECO:0000313" key="2">
    <source>
        <dbReference type="Proteomes" id="UP000567795"/>
    </source>
</evidence>
<sequence>MSQQFPEPVEPLDFPDEPLPLVELRTEIGHPARMYDYYLGGKDNFPADRELAEQALAVEPRTRLIAQVNRAFLQRAVRAMAASGIRQFLDIGTGIPTAGNTHEVAQEVAPDARVVYVDNDPIVLVHARALMSSTQEGRTTVIQEDLRSPEAIVNSAEVRELIDFDQPLGLILVAVLHFITDADGPHEIVERLKEALPSGSQMALSHLTADFAPPGHAERAVAPYQRATAPLIPRSRPAVERFFTGLELQEPGLVVAPLWRPDGELPPDAEILGIYAGLGVKP</sequence>
<dbReference type="SUPFAM" id="SSF53335">
    <property type="entry name" value="S-adenosyl-L-methionine-dependent methyltransferases"/>
    <property type="match status" value="1"/>
</dbReference>
<name>A0A853A0K9_9ACTN</name>
<dbReference type="Gene3D" id="3.40.50.150">
    <property type="entry name" value="Vaccinia Virus protein VP39"/>
    <property type="match status" value="1"/>
</dbReference>
<reference evidence="1 2" key="1">
    <citation type="submission" date="2020-07" db="EMBL/GenBank/DDBJ databases">
        <title>Sequencing the genomes of 1000 actinobacteria strains.</title>
        <authorList>
            <person name="Klenk H.-P."/>
        </authorList>
    </citation>
    <scope>NUCLEOTIDE SEQUENCE [LARGE SCALE GENOMIC DNA]</scope>
    <source>
        <strain evidence="1 2">DSM 42178</strain>
    </source>
</reference>
<evidence type="ECO:0008006" key="3">
    <source>
        <dbReference type="Google" id="ProtNLM"/>
    </source>
</evidence>
<organism evidence="1 2">
    <name type="scientific">Allostreptomyces psammosilenae</name>
    <dbReference type="NCBI Taxonomy" id="1892865"/>
    <lineage>
        <taxon>Bacteria</taxon>
        <taxon>Bacillati</taxon>
        <taxon>Actinomycetota</taxon>
        <taxon>Actinomycetes</taxon>
        <taxon>Kitasatosporales</taxon>
        <taxon>Streptomycetaceae</taxon>
        <taxon>Allostreptomyces</taxon>
    </lineage>
</organism>
<dbReference type="AlphaFoldDB" id="A0A853A0K9"/>
<evidence type="ECO:0000313" key="1">
    <source>
        <dbReference type="EMBL" id="NYI04351.1"/>
    </source>
</evidence>
<gene>
    <name evidence="1" type="ORF">FHU37_001294</name>
</gene>
<dbReference type="CDD" id="cd02440">
    <property type="entry name" value="AdoMet_MTases"/>
    <property type="match status" value="1"/>
</dbReference>
<dbReference type="InterPro" id="IPR006764">
    <property type="entry name" value="SAM_dep_MeTrfase_SAV2177_type"/>
</dbReference>